<feature type="compositionally biased region" description="Polar residues" evidence="2">
    <location>
        <begin position="160"/>
        <end position="215"/>
    </location>
</feature>
<evidence type="ECO:0000259" key="3">
    <source>
        <dbReference type="PROSITE" id="PS50882"/>
    </source>
</evidence>
<dbReference type="Gene3D" id="3.10.590.10">
    <property type="entry name" value="ph1033 like domains"/>
    <property type="match status" value="1"/>
</dbReference>
<protein>
    <recommendedName>
        <fullName evidence="1">YTH domain-containing family protein</fullName>
    </recommendedName>
</protein>
<dbReference type="InterPro" id="IPR045168">
    <property type="entry name" value="YTH_prot"/>
</dbReference>
<dbReference type="InterPro" id="IPR007275">
    <property type="entry name" value="YTH_domain"/>
</dbReference>
<feature type="compositionally biased region" description="Polar residues" evidence="2">
    <location>
        <begin position="137"/>
        <end position="148"/>
    </location>
</feature>
<comment type="function">
    <text evidence="1">Specifically recognizes and binds N6-methyladenosine (m6A)-containing RNAs, and regulates mRNA stability. M6A is a modification present at internal sites of mRNAs and some non-coding RNAs and plays a role in mRNA stability and processing.</text>
</comment>
<feature type="region of interest" description="Disordered" evidence="2">
    <location>
        <begin position="1"/>
        <end position="81"/>
    </location>
</feature>
<evidence type="ECO:0000313" key="5">
    <source>
        <dbReference type="Proteomes" id="UP001152523"/>
    </source>
</evidence>
<dbReference type="GO" id="GO:0061157">
    <property type="term" value="P:mRNA destabilization"/>
    <property type="evidence" value="ECO:0007669"/>
    <property type="project" value="TreeGrafter"/>
</dbReference>
<organism evidence="4 5">
    <name type="scientific">Cuscuta epithymum</name>
    <dbReference type="NCBI Taxonomy" id="186058"/>
    <lineage>
        <taxon>Eukaryota</taxon>
        <taxon>Viridiplantae</taxon>
        <taxon>Streptophyta</taxon>
        <taxon>Embryophyta</taxon>
        <taxon>Tracheophyta</taxon>
        <taxon>Spermatophyta</taxon>
        <taxon>Magnoliopsida</taxon>
        <taxon>eudicotyledons</taxon>
        <taxon>Gunneridae</taxon>
        <taxon>Pentapetalae</taxon>
        <taxon>asterids</taxon>
        <taxon>lamiids</taxon>
        <taxon>Solanales</taxon>
        <taxon>Convolvulaceae</taxon>
        <taxon>Cuscuteae</taxon>
        <taxon>Cuscuta</taxon>
        <taxon>Cuscuta subgen. Cuscuta</taxon>
    </lineage>
</organism>
<dbReference type="GO" id="GO:0003729">
    <property type="term" value="F:mRNA binding"/>
    <property type="evidence" value="ECO:0007669"/>
    <property type="project" value="UniProtKB-UniRule"/>
</dbReference>
<accession>A0AAV0CNN4</accession>
<dbReference type="Pfam" id="PF04146">
    <property type="entry name" value="YTH"/>
    <property type="match status" value="1"/>
</dbReference>
<keyword evidence="1" id="KW-0694">RNA-binding</keyword>
<name>A0AAV0CNN4_9ASTE</name>
<dbReference type="PROSITE" id="PS50882">
    <property type="entry name" value="YTH"/>
    <property type="match status" value="1"/>
</dbReference>
<evidence type="ECO:0000313" key="4">
    <source>
        <dbReference type="EMBL" id="CAH9081687.1"/>
    </source>
</evidence>
<dbReference type="PANTHER" id="PTHR12357">
    <property type="entry name" value="YTH YT521-B HOMOLOGY DOMAIN-CONTAINING"/>
    <property type="match status" value="1"/>
</dbReference>
<evidence type="ECO:0000256" key="1">
    <source>
        <dbReference type="RuleBase" id="RU369095"/>
    </source>
</evidence>
<feature type="compositionally biased region" description="Basic and acidic residues" evidence="2">
    <location>
        <begin position="1"/>
        <end position="12"/>
    </location>
</feature>
<dbReference type="PANTHER" id="PTHR12357:SF95">
    <property type="entry name" value="YTH DOMAIN-CONTAINING FAMILY PROTEIN"/>
    <property type="match status" value="1"/>
</dbReference>
<evidence type="ECO:0000256" key="2">
    <source>
        <dbReference type="SAM" id="MobiDB-lite"/>
    </source>
</evidence>
<feature type="region of interest" description="Disordered" evidence="2">
    <location>
        <begin position="115"/>
        <end position="215"/>
    </location>
</feature>
<comment type="caution">
    <text evidence="4">The sequence shown here is derived from an EMBL/GenBank/DDBJ whole genome shotgun (WGS) entry which is preliminary data.</text>
</comment>
<sequence>MAGEKILDESEASRAGLNPESVTELTNKVSRKVGKASGPPSSISPMGTAAARVNGGVHQSTSLKPSITNSTAGSYDHYGGYSRPLNDDQGYFNAGIQSNNGSSLYYHPGSNPYRHDFVDCDRKQQPHSSSSSSSSSGYLQQQWCSSRNSKTRTVDMKGSLKSNGFNSSESNLGSSTRKMPSSFSSESQYSTASSKYPLQSHPNKQSNKFGSNFQLGGQSDGFHRVAKFPSYTNQNQGFIMHNGLNNYRTNGTALNVNFKPNFRENFYKNRVGDVSAELNRGPRANGKSNPLKPSDKNETIQRSMYNKEDFQTQYDHAKFYVIKSFSEDNVHKCVKYDVWSSTPNGNKKLDKAFLEAERKASETGGMCPVFLFFSVNGSGQFLGVAEMIGPVDFNKKLDFWQLDKWTGFFPVKWHIIKDVPNNQLKHIILKNNDNKDVTYTRDTQEVGLEEGLEMLNIFKSYSEKSSLLDDFDFYEGREKSLKAKRSSTTSEQGADQFPDNDVHIPFRGENSITEDAVLESVSAPSLITQTRKLSLKSQPL</sequence>
<feature type="compositionally biased region" description="Basic and acidic residues" evidence="2">
    <location>
        <begin position="115"/>
        <end position="124"/>
    </location>
</feature>
<gene>
    <name evidence="4" type="ORF">CEPIT_LOCUS7815</name>
</gene>
<proteinExistence type="inferred from homology"/>
<feature type="region of interest" description="Disordered" evidence="2">
    <location>
        <begin position="482"/>
        <end position="503"/>
    </location>
</feature>
<reference evidence="4" key="1">
    <citation type="submission" date="2022-07" db="EMBL/GenBank/DDBJ databases">
        <authorList>
            <person name="Macas J."/>
            <person name="Novak P."/>
            <person name="Neumann P."/>
        </authorList>
    </citation>
    <scope>NUCLEOTIDE SEQUENCE</scope>
</reference>
<dbReference type="EMBL" id="CAMAPF010000036">
    <property type="protein sequence ID" value="CAH9081687.1"/>
    <property type="molecule type" value="Genomic_DNA"/>
</dbReference>
<dbReference type="Proteomes" id="UP001152523">
    <property type="component" value="Unassembled WGS sequence"/>
</dbReference>
<keyword evidence="5" id="KW-1185">Reference proteome</keyword>
<dbReference type="GO" id="GO:0005737">
    <property type="term" value="C:cytoplasm"/>
    <property type="evidence" value="ECO:0007669"/>
    <property type="project" value="TreeGrafter"/>
</dbReference>
<dbReference type="GO" id="GO:1990247">
    <property type="term" value="F:N6-methyladenosine-containing RNA reader activity"/>
    <property type="evidence" value="ECO:0007669"/>
    <property type="project" value="UniProtKB-UniRule"/>
</dbReference>
<dbReference type="CDD" id="cd21134">
    <property type="entry name" value="YTH"/>
    <property type="match status" value="1"/>
</dbReference>
<feature type="domain" description="YTH" evidence="3">
    <location>
        <begin position="317"/>
        <end position="458"/>
    </location>
</feature>
<dbReference type="AlphaFoldDB" id="A0AAV0CNN4"/>
<feature type="compositionally biased region" description="Polar residues" evidence="2">
    <location>
        <begin position="57"/>
        <end position="73"/>
    </location>
</feature>
<feature type="region of interest" description="Disordered" evidence="2">
    <location>
        <begin position="278"/>
        <end position="297"/>
    </location>
</feature>
<comment type="similarity">
    <text evidence="1">Belongs to the YTHDF family.</text>
</comment>